<comment type="similarity">
    <text evidence="6">Belongs to the PICALM/SNAP91 family.</text>
</comment>
<keyword evidence="9" id="KW-0597">Phosphoprotein</keyword>
<proteinExistence type="inferred from homology"/>
<evidence type="ECO:0000256" key="12">
    <source>
        <dbReference type="ARBA" id="ARBA00022990"/>
    </source>
</evidence>
<evidence type="ECO:0000256" key="15">
    <source>
        <dbReference type="ARBA" id="ARBA00023176"/>
    </source>
</evidence>
<dbReference type="PANTHER" id="PTHR22951:SF16">
    <property type="entry name" value="PHOSPHATIDYLINOSITOL-BINDING CLATHRIN ASSEMBLY PROTEIN"/>
    <property type="match status" value="1"/>
</dbReference>
<evidence type="ECO:0000259" key="22">
    <source>
        <dbReference type="PROSITE" id="PS50942"/>
    </source>
</evidence>
<accession>A0A3P9JAI1</accession>
<evidence type="ECO:0000256" key="10">
    <source>
        <dbReference type="ARBA" id="ARBA00022583"/>
    </source>
</evidence>
<feature type="domain" description="ENTH" evidence="22">
    <location>
        <begin position="14"/>
        <end position="145"/>
    </location>
</feature>
<keyword evidence="15" id="KW-0168">Coated pit</keyword>
<keyword evidence="17" id="KW-0968">Cytoplasmic vesicle</keyword>
<dbReference type="PANTHER" id="PTHR22951">
    <property type="entry name" value="CLATHRIN ASSEMBLY PROTEIN"/>
    <property type="match status" value="1"/>
</dbReference>
<dbReference type="Pfam" id="PF07651">
    <property type="entry name" value="ANTH"/>
    <property type="match status" value="1"/>
</dbReference>
<dbReference type="InterPro" id="IPR008942">
    <property type="entry name" value="ENTH_VHS"/>
</dbReference>
<dbReference type="AlphaFoldDB" id="A0A3P9JAI1"/>
<dbReference type="FunFam" id="1.25.40.90:FF:000001">
    <property type="entry name" value="phosphatidylinositol-binding clathrin assembly protein-like isoform X1"/>
    <property type="match status" value="1"/>
</dbReference>
<reference evidence="23" key="3">
    <citation type="submission" date="2025-08" db="UniProtKB">
        <authorList>
            <consortium name="Ensembl"/>
        </authorList>
    </citation>
    <scope>IDENTIFICATION</scope>
    <source>
        <strain evidence="23">HSOK</strain>
    </source>
</reference>
<evidence type="ECO:0000256" key="2">
    <source>
        <dbReference type="ARBA" id="ARBA00004132"/>
    </source>
</evidence>
<evidence type="ECO:0000256" key="6">
    <source>
        <dbReference type="ARBA" id="ARBA00008011"/>
    </source>
</evidence>
<evidence type="ECO:0000256" key="1">
    <source>
        <dbReference type="ARBA" id="ARBA00004123"/>
    </source>
</evidence>
<reference key="1">
    <citation type="journal article" date="2007" name="Nature">
        <title>The medaka draft genome and insights into vertebrate genome evolution.</title>
        <authorList>
            <person name="Kasahara M."/>
            <person name="Naruse K."/>
            <person name="Sasaki S."/>
            <person name="Nakatani Y."/>
            <person name="Qu W."/>
            <person name="Ahsan B."/>
            <person name="Yamada T."/>
            <person name="Nagayasu Y."/>
            <person name="Doi K."/>
            <person name="Kasai Y."/>
            <person name="Jindo T."/>
            <person name="Kobayashi D."/>
            <person name="Shimada A."/>
            <person name="Toyoda A."/>
            <person name="Kuroki Y."/>
            <person name="Fujiyama A."/>
            <person name="Sasaki T."/>
            <person name="Shimizu A."/>
            <person name="Asakawa S."/>
            <person name="Shimizu N."/>
            <person name="Hashimoto S."/>
            <person name="Yang J."/>
            <person name="Lee Y."/>
            <person name="Matsushima K."/>
            <person name="Sugano S."/>
            <person name="Sakaizumi M."/>
            <person name="Narita T."/>
            <person name="Ohishi K."/>
            <person name="Haga S."/>
            <person name="Ohta F."/>
            <person name="Nomoto H."/>
            <person name="Nogata K."/>
            <person name="Morishita T."/>
            <person name="Endo T."/>
            <person name="Shin-I T."/>
            <person name="Takeda H."/>
            <person name="Morishita S."/>
            <person name="Kohara Y."/>
        </authorList>
    </citation>
    <scope>NUCLEOTIDE SEQUENCE [LARGE SCALE GENOMIC DNA]</scope>
    <source>
        <strain>Hd-rR</strain>
    </source>
</reference>
<name>A0A3P9JAI1_ORYLA</name>
<sequence length="651" mass="70915">MSGQSITDRITAAQHSVTGSAVSKTVCKATTHEIMGPKKKHLDYLIHCTNEMNVNIPQLADSLFERTTNTSWVVVFKSLITTHHLMVYGNERFVQYLASRNTLFNLSNFLDKSGLQGYDMSTFIRRYSRYLNEKAVSYRQVAFDFTKVKRGVDGVMRTMNTEKLLKTIPIIQNQMDALLDFNVNANELTNGVINAAFMLLFKDSIRLFAAYNEGIINLLEKYFDMKKTQCKEGLDIYKKFLTRMTRISEFLKVAEQVGIDRGDIPDLSQFTVCAPSSLLEALEQHLASLEGKKVKDSTAASRASTLSNAVSSLASTGMSFTKVDEREKQAALEEEQARLKALKEQRLKELSKRPSFSTTDTSPISTTGGTISTAPAIDLFSTPSCSNGAVKMENDLFDLQSTFQPSMHSGATGLPAATAWADPFTSAEAGDDSMPNLNPFLSKLVVDATHLPVVSSDGVSFSSRTSAHEMFGGYSAPQAPPQQPAGALQVDFESVFGNKASGSSSLNSDDITGGILKPTLAGSNLASNQLPEKLVSDDLDSSLANLVGNLGIGNGTMKNDIHWSQPGEKRMTGGTNWQPKAAPTTTWNPVSMAPSIMAFPATTPTGMMGYSMPPQMSTMGMMNPPTMMYTQPVMRPPNPFGSVSSAQMQFM</sequence>
<evidence type="ECO:0000256" key="19">
    <source>
        <dbReference type="ARBA" id="ARBA00061829"/>
    </source>
</evidence>
<keyword evidence="13" id="KW-0333">Golgi apparatus</keyword>
<evidence type="ECO:0000256" key="16">
    <source>
        <dbReference type="ARBA" id="ARBA00023242"/>
    </source>
</evidence>
<evidence type="ECO:0000256" key="17">
    <source>
        <dbReference type="ARBA" id="ARBA00023329"/>
    </source>
</evidence>
<dbReference type="SMART" id="SM00273">
    <property type="entry name" value="ENTH"/>
    <property type="match status" value="1"/>
</dbReference>
<dbReference type="InterPro" id="IPR011417">
    <property type="entry name" value="ANTH_dom"/>
</dbReference>
<dbReference type="InterPro" id="IPR045192">
    <property type="entry name" value="AP180-like"/>
</dbReference>
<keyword evidence="10" id="KW-0254">Endocytosis</keyword>
<keyword evidence="21" id="KW-0175">Coiled coil</keyword>
<dbReference type="Ensembl" id="ENSORLT00015017989.1">
    <property type="protein sequence ID" value="ENSORLP00015029066.1"/>
    <property type="gene ID" value="ENSORLG00015012249.1"/>
</dbReference>
<comment type="subunit">
    <text evidence="19">Binds to clathrin; involves primarily the C-terminal sequences, but the full-length protein is required for full binding capacity. Binds phosphatidylinositol 4,5- bisphosphate. Interacts with PIMREG; this interaction may change the subcellular location into the nucleus. Interacts with AP2A1 (via its alpha-appendage domain). Interacts (via N-terminus) with VAMP2; VAMP3; VAMP7 and VAMP8 (Via N-terminus). Interacts with LC3/MAP1LC3A.</text>
</comment>
<dbReference type="SUPFAM" id="SSF89009">
    <property type="entry name" value="GAT-like domain"/>
    <property type="match status" value="1"/>
</dbReference>
<dbReference type="GO" id="GO:0005905">
    <property type="term" value="C:clathrin-coated pit"/>
    <property type="evidence" value="ECO:0007669"/>
    <property type="project" value="UniProtKB-SubCell"/>
</dbReference>
<evidence type="ECO:0000313" key="24">
    <source>
        <dbReference type="Proteomes" id="UP000265200"/>
    </source>
</evidence>
<dbReference type="FunFam" id="1.20.58.150:FF:000001">
    <property type="entry name" value="phosphatidylinositol-binding clathrin assembly protein-like isoform X1"/>
    <property type="match status" value="1"/>
</dbReference>
<reference evidence="23" key="4">
    <citation type="submission" date="2025-09" db="UniProtKB">
        <authorList>
            <consortium name="Ensembl"/>
        </authorList>
    </citation>
    <scope>IDENTIFICATION</scope>
    <source>
        <strain evidence="23">HSOK</strain>
    </source>
</reference>
<dbReference type="GO" id="GO:0030276">
    <property type="term" value="F:clathrin binding"/>
    <property type="evidence" value="ECO:0007669"/>
    <property type="project" value="InterPro"/>
</dbReference>
<evidence type="ECO:0000256" key="14">
    <source>
        <dbReference type="ARBA" id="ARBA00023136"/>
    </source>
</evidence>
<evidence type="ECO:0000256" key="18">
    <source>
        <dbReference type="ARBA" id="ARBA00055144"/>
    </source>
</evidence>
<evidence type="ECO:0000256" key="20">
    <source>
        <dbReference type="ARBA" id="ARBA00068054"/>
    </source>
</evidence>
<evidence type="ECO:0000256" key="9">
    <source>
        <dbReference type="ARBA" id="ARBA00022553"/>
    </source>
</evidence>
<dbReference type="PROSITE" id="PS50942">
    <property type="entry name" value="ENTH"/>
    <property type="match status" value="1"/>
</dbReference>
<keyword evidence="8" id="KW-1017">Isopeptide bond</keyword>
<dbReference type="InterPro" id="IPR013809">
    <property type="entry name" value="ENTH"/>
</dbReference>
<organism evidence="23 24">
    <name type="scientific">Oryzias latipes</name>
    <name type="common">Japanese rice fish</name>
    <name type="synonym">Japanese killifish</name>
    <dbReference type="NCBI Taxonomy" id="8090"/>
    <lineage>
        <taxon>Eukaryota</taxon>
        <taxon>Metazoa</taxon>
        <taxon>Chordata</taxon>
        <taxon>Craniata</taxon>
        <taxon>Vertebrata</taxon>
        <taxon>Euteleostomi</taxon>
        <taxon>Actinopterygii</taxon>
        <taxon>Neopterygii</taxon>
        <taxon>Teleostei</taxon>
        <taxon>Neoteleostei</taxon>
        <taxon>Acanthomorphata</taxon>
        <taxon>Ovalentaria</taxon>
        <taxon>Atherinomorphae</taxon>
        <taxon>Beloniformes</taxon>
        <taxon>Adrianichthyidae</taxon>
        <taxon>Oryziinae</taxon>
        <taxon>Oryzias</taxon>
    </lineage>
</organism>
<evidence type="ECO:0000313" key="23">
    <source>
        <dbReference type="Ensembl" id="ENSORLP00015029066.1"/>
    </source>
</evidence>
<keyword evidence="11" id="KW-0832">Ubl conjugation</keyword>
<keyword evidence="12" id="KW-0007">Acetylation</keyword>
<comment type="function">
    <text evidence="18">Cytoplasmic adapter protein that plays a critical role in clathrin-mediated endocytosis which is important in processes such as internalization of cell receptors, synaptic transmission or removal of apoptotic cells. Recruits AP-2 and attaches clathrin triskelions to the cytoplasmic side of plasma membrane leading to clathrin-coated vesicles (CCVs) assembly. Furthermore, regulates clathrin-coated vesicle size and maturation by directly sensing and driving membrane curvature. In addition to binding to clathrin, mediates the endocytosis of small R-SNARES (Soluble NSF Attachment Protein REceptors) between plasma membranes and endosomes including VAMP2, VAMP3, VAMP4, VAMP7 or VAMP8. In turn, PICALM-dependent SNARE endocytosis is required for the formation and maturation of autophagic precursors. Modulates thereby autophagy and the turnover of autophagy substrates such as MAPT/TAU or amyloid precursor protein cleaved C-terminal fragment (APP-CTF).</text>
</comment>
<comment type="subcellular location">
    <subcellularLocation>
        <location evidence="3">Cell membrane</location>
    </subcellularLocation>
    <subcellularLocation>
        <location evidence="2">Cytoplasmic vesicle</location>
        <location evidence="2">Clathrin-coated vesicle</location>
    </subcellularLocation>
    <subcellularLocation>
        <location evidence="4">Golgi apparatus</location>
    </subcellularLocation>
    <subcellularLocation>
        <location evidence="5">Membrane</location>
        <location evidence="5">Clathrin-coated pit</location>
    </subcellularLocation>
    <subcellularLocation>
        <location evidence="1">Nucleus</location>
    </subcellularLocation>
</comment>
<evidence type="ECO:0000256" key="5">
    <source>
        <dbReference type="ARBA" id="ARBA00004600"/>
    </source>
</evidence>
<keyword evidence="7" id="KW-1003">Cell membrane</keyword>
<evidence type="ECO:0000256" key="4">
    <source>
        <dbReference type="ARBA" id="ARBA00004555"/>
    </source>
</evidence>
<dbReference type="Gene3D" id="1.25.40.90">
    <property type="match status" value="1"/>
</dbReference>
<dbReference type="GO" id="GO:0005794">
    <property type="term" value="C:Golgi apparatus"/>
    <property type="evidence" value="ECO:0007669"/>
    <property type="project" value="UniProtKB-SubCell"/>
</dbReference>
<dbReference type="GO" id="GO:0048268">
    <property type="term" value="P:clathrin coat assembly"/>
    <property type="evidence" value="ECO:0007669"/>
    <property type="project" value="InterPro"/>
</dbReference>
<evidence type="ECO:0000256" key="13">
    <source>
        <dbReference type="ARBA" id="ARBA00023034"/>
    </source>
</evidence>
<evidence type="ECO:0000256" key="8">
    <source>
        <dbReference type="ARBA" id="ARBA00022499"/>
    </source>
</evidence>
<dbReference type="Proteomes" id="UP000265200">
    <property type="component" value="Chromosome 13"/>
</dbReference>
<dbReference type="GO" id="GO:0005545">
    <property type="term" value="F:1-phosphatidylinositol binding"/>
    <property type="evidence" value="ECO:0007669"/>
    <property type="project" value="InterPro"/>
</dbReference>
<evidence type="ECO:0000256" key="11">
    <source>
        <dbReference type="ARBA" id="ARBA00022843"/>
    </source>
</evidence>
<dbReference type="Gene3D" id="1.20.58.150">
    <property type="entry name" value="ANTH domain"/>
    <property type="match status" value="1"/>
</dbReference>
<feature type="coiled-coil region" evidence="21">
    <location>
        <begin position="325"/>
        <end position="352"/>
    </location>
</feature>
<dbReference type="CDD" id="cd16985">
    <property type="entry name" value="ANTH_N_AP180"/>
    <property type="match status" value="1"/>
</dbReference>
<dbReference type="GO" id="GO:0072583">
    <property type="term" value="P:clathrin-dependent endocytosis"/>
    <property type="evidence" value="ECO:0007669"/>
    <property type="project" value="InterPro"/>
</dbReference>
<keyword evidence="16" id="KW-0539">Nucleus</keyword>
<evidence type="ECO:0000256" key="7">
    <source>
        <dbReference type="ARBA" id="ARBA00022475"/>
    </source>
</evidence>
<dbReference type="GO" id="GO:0005886">
    <property type="term" value="C:plasma membrane"/>
    <property type="evidence" value="ECO:0007669"/>
    <property type="project" value="UniProtKB-SubCell"/>
</dbReference>
<keyword evidence="14" id="KW-0472">Membrane</keyword>
<dbReference type="GO" id="GO:0005634">
    <property type="term" value="C:nucleus"/>
    <property type="evidence" value="ECO:0007669"/>
    <property type="project" value="UniProtKB-SubCell"/>
</dbReference>
<evidence type="ECO:0000256" key="21">
    <source>
        <dbReference type="SAM" id="Coils"/>
    </source>
</evidence>
<dbReference type="GO" id="GO:0030136">
    <property type="term" value="C:clathrin-coated vesicle"/>
    <property type="evidence" value="ECO:0007669"/>
    <property type="project" value="UniProtKB-SubCell"/>
</dbReference>
<reference evidence="23 24" key="2">
    <citation type="submission" date="2017-04" db="EMBL/GenBank/DDBJ databases">
        <title>CpG methylation of centromeres and impact of large insertions on vertebrate speciation.</title>
        <authorList>
            <person name="Ichikawa K."/>
            <person name="Yoshimura J."/>
            <person name="Morishita S."/>
        </authorList>
    </citation>
    <scope>NUCLEOTIDE SEQUENCE</scope>
    <source>
        <strain evidence="23 24">HSOK</strain>
    </source>
</reference>
<evidence type="ECO:0000256" key="3">
    <source>
        <dbReference type="ARBA" id="ARBA00004236"/>
    </source>
</evidence>
<dbReference type="SUPFAM" id="SSF48464">
    <property type="entry name" value="ENTH/VHS domain"/>
    <property type="match status" value="1"/>
</dbReference>
<protein>
    <recommendedName>
        <fullName evidence="20">Phosphatidylinositol-binding clathrin assembly protein</fullName>
    </recommendedName>
</protein>
<dbReference type="InterPro" id="IPR014712">
    <property type="entry name" value="ANTH_dom_sf"/>
</dbReference>